<feature type="domain" description="DUF6194" evidence="2">
    <location>
        <begin position="1"/>
        <end position="149"/>
    </location>
</feature>
<sequence>MEIDDIVRLVSALDGVLAQCPRPGDPGVPEIAWGDTFFFYAPDGELPRAQPFATIVTKDYPGDTGSRLRAPDRFRLNIAAGAAAFAAHTGHPPRAGVPAPDPAATDTLFAHPLYGGAGWLAVVNPGGRTASVLPELLRAAHAAAERRHRPAHSPAEQLDDTETAMTNSPADPGS</sequence>
<dbReference type="EMBL" id="JBHSAX010000022">
    <property type="protein sequence ID" value="MFC3965507.1"/>
    <property type="molecule type" value="Genomic_DNA"/>
</dbReference>
<proteinExistence type="predicted"/>
<keyword evidence="4" id="KW-1185">Reference proteome</keyword>
<dbReference type="InterPro" id="IPR045676">
    <property type="entry name" value="DUF6194"/>
</dbReference>
<dbReference type="Proteomes" id="UP001595696">
    <property type="component" value="Unassembled WGS sequence"/>
</dbReference>
<evidence type="ECO:0000313" key="3">
    <source>
        <dbReference type="EMBL" id="MFC3965507.1"/>
    </source>
</evidence>
<dbReference type="Pfam" id="PF19694">
    <property type="entry name" value="DUF6194"/>
    <property type="match status" value="1"/>
</dbReference>
<gene>
    <name evidence="3" type="ORF">ACFO0B_26250</name>
</gene>
<dbReference type="RefSeq" id="WP_378615398.1">
    <property type="nucleotide sequence ID" value="NZ_JBHSAX010000022.1"/>
</dbReference>
<evidence type="ECO:0000256" key="1">
    <source>
        <dbReference type="SAM" id="MobiDB-lite"/>
    </source>
</evidence>
<organism evidence="3 4">
    <name type="scientific">Nocardia jiangsuensis</name>
    <dbReference type="NCBI Taxonomy" id="1691563"/>
    <lineage>
        <taxon>Bacteria</taxon>
        <taxon>Bacillati</taxon>
        <taxon>Actinomycetota</taxon>
        <taxon>Actinomycetes</taxon>
        <taxon>Mycobacteriales</taxon>
        <taxon>Nocardiaceae</taxon>
        <taxon>Nocardia</taxon>
    </lineage>
</organism>
<comment type="caution">
    <text evidence="3">The sequence shown here is derived from an EMBL/GenBank/DDBJ whole genome shotgun (WGS) entry which is preliminary data.</text>
</comment>
<reference evidence="4" key="1">
    <citation type="journal article" date="2019" name="Int. J. Syst. Evol. Microbiol.">
        <title>The Global Catalogue of Microorganisms (GCM) 10K type strain sequencing project: providing services to taxonomists for standard genome sequencing and annotation.</title>
        <authorList>
            <consortium name="The Broad Institute Genomics Platform"/>
            <consortium name="The Broad Institute Genome Sequencing Center for Infectious Disease"/>
            <person name="Wu L."/>
            <person name="Ma J."/>
        </authorList>
    </citation>
    <scope>NUCLEOTIDE SEQUENCE [LARGE SCALE GENOMIC DNA]</scope>
    <source>
        <strain evidence="4">CGMCC 4.7330</strain>
    </source>
</reference>
<feature type="region of interest" description="Disordered" evidence="1">
    <location>
        <begin position="143"/>
        <end position="174"/>
    </location>
</feature>
<feature type="compositionally biased region" description="Polar residues" evidence="1">
    <location>
        <begin position="163"/>
        <end position="174"/>
    </location>
</feature>
<accession>A0ABV8E167</accession>
<evidence type="ECO:0000259" key="2">
    <source>
        <dbReference type="Pfam" id="PF19694"/>
    </source>
</evidence>
<evidence type="ECO:0000313" key="4">
    <source>
        <dbReference type="Proteomes" id="UP001595696"/>
    </source>
</evidence>
<protein>
    <submittedName>
        <fullName evidence="3">DUF6194 family protein</fullName>
    </submittedName>
</protein>
<name>A0ABV8E167_9NOCA</name>